<organism evidence="1 2">
    <name type="scientific">Roseateles aquatilis</name>
    <dbReference type="NCBI Taxonomy" id="431061"/>
    <lineage>
        <taxon>Bacteria</taxon>
        <taxon>Pseudomonadati</taxon>
        <taxon>Pseudomonadota</taxon>
        <taxon>Betaproteobacteria</taxon>
        <taxon>Burkholderiales</taxon>
        <taxon>Sphaerotilaceae</taxon>
        <taxon>Roseateles</taxon>
    </lineage>
</organism>
<dbReference type="InterPro" id="IPR014729">
    <property type="entry name" value="Rossmann-like_a/b/a_fold"/>
</dbReference>
<protein>
    <recommendedName>
        <fullName evidence="3">Phosphoadenosine phosphosulphate reductase domain-containing protein</fullName>
    </recommendedName>
</protein>
<reference evidence="1 2" key="1">
    <citation type="journal article" date="2008" name="Int. J. Syst. Evol. Microbiol.">
        <title>Description of Roseateles aquatilis sp. nov. and Roseateles terrae sp. nov., in the class Betaproteobacteria, and emended description of the genus Roseateles.</title>
        <authorList>
            <person name="Gomila M."/>
            <person name="Bowien B."/>
            <person name="Falsen E."/>
            <person name="Moore E.R."/>
            <person name="Lalucat J."/>
        </authorList>
    </citation>
    <scope>NUCLEOTIDE SEQUENCE [LARGE SCALE GENOMIC DNA]</scope>
    <source>
        <strain evidence="1 2">CCUG 48205</strain>
    </source>
</reference>
<comment type="caution">
    <text evidence="1">The sequence shown here is derived from an EMBL/GenBank/DDBJ whole genome shotgun (WGS) entry which is preliminary data.</text>
</comment>
<evidence type="ECO:0000313" key="1">
    <source>
        <dbReference type="EMBL" id="OWQ88910.1"/>
    </source>
</evidence>
<evidence type="ECO:0008006" key="3">
    <source>
        <dbReference type="Google" id="ProtNLM"/>
    </source>
</evidence>
<dbReference type="Proteomes" id="UP000197468">
    <property type="component" value="Unassembled WGS sequence"/>
</dbReference>
<gene>
    <name evidence="1" type="ORF">CDN99_15680</name>
</gene>
<accession>A0A246J8P3</accession>
<dbReference type="Gene3D" id="3.40.50.620">
    <property type="entry name" value="HUPs"/>
    <property type="match status" value="1"/>
</dbReference>
<proteinExistence type="predicted"/>
<keyword evidence="2" id="KW-1185">Reference proteome</keyword>
<dbReference type="RefSeq" id="WP_088385797.1">
    <property type="nucleotide sequence ID" value="NZ_NIOF01000006.1"/>
</dbReference>
<sequence>MQQIELPWVAPATVPLVPTVGGMAERFDVALDSQVDVALSGQAPVFAGVSGGKDSQALAYRLQAHLDANGHIGPRALIHSDLGRIEWRDSITVCERLAQRLGWELIVVRRAAGDMMDRWLSRWDANVERYAALSCVRLIMPWSSAAQRFCTS</sequence>
<dbReference type="OrthoDB" id="9794018at2"/>
<dbReference type="EMBL" id="NIOF01000006">
    <property type="protein sequence ID" value="OWQ88910.1"/>
    <property type="molecule type" value="Genomic_DNA"/>
</dbReference>
<name>A0A246J8P3_9BURK</name>
<evidence type="ECO:0000313" key="2">
    <source>
        <dbReference type="Proteomes" id="UP000197468"/>
    </source>
</evidence>
<dbReference type="SUPFAM" id="SSF52402">
    <property type="entry name" value="Adenine nucleotide alpha hydrolases-like"/>
    <property type="match status" value="1"/>
</dbReference>
<dbReference type="AlphaFoldDB" id="A0A246J8P3"/>